<sequence>MPPVGPLIVVMVSTFGIYLIASLLYWDPWHIFSSFFQYLCLAPSFTNNPALIDMPRERTLAQHSAALLQLSADIGPPVEKEDGMTEEEIEAVDDYKKALSHQIELTENLKKQITWTPLSFVSASTDVGRQVITDAPWYSTQLASEFPLDLSISPLPNGPPPTSKKVALPSTPKSCTILASDGNEWTEWTVSQQVNSSPAQREANLQHIKKNRHRVEESATGDWSVKQPDDSLPIKTIKTEEVVVEESHNQEQTSSLLEEGTSARSTTTSIISESVVSRSSSDHADLKSLPTIRSSPITTLVHISIEKTILFTNVHNPYLSSISTLIPAPATVT</sequence>
<feature type="transmembrane region" description="Helical" evidence="2">
    <location>
        <begin position="6"/>
        <end position="26"/>
    </location>
</feature>
<gene>
    <name evidence="3" type="ORF">F5147DRAFT_809701</name>
</gene>
<reference evidence="3" key="1">
    <citation type="journal article" date="2020" name="New Phytol.">
        <title>Comparative genomics reveals dynamic genome evolution in host specialist ectomycorrhizal fungi.</title>
        <authorList>
            <person name="Lofgren L.A."/>
            <person name="Nguyen N.H."/>
            <person name="Vilgalys R."/>
            <person name="Ruytinx J."/>
            <person name="Liao H.L."/>
            <person name="Branco S."/>
            <person name="Kuo A."/>
            <person name="LaButti K."/>
            <person name="Lipzen A."/>
            <person name="Andreopoulos W."/>
            <person name="Pangilinan J."/>
            <person name="Riley R."/>
            <person name="Hundley H."/>
            <person name="Na H."/>
            <person name="Barry K."/>
            <person name="Grigoriev I.V."/>
            <person name="Stajich J.E."/>
            <person name="Kennedy P.G."/>
        </authorList>
    </citation>
    <scope>NUCLEOTIDE SEQUENCE</scope>
    <source>
        <strain evidence="3">FC423</strain>
    </source>
</reference>
<dbReference type="Proteomes" id="UP000823399">
    <property type="component" value="Unassembled WGS sequence"/>
</dbReference>
<evidence type="ECO:0000256" key="2">
    <source>
        <dbReference type="SAM" id="Phobius"/>
    </source>
</evidence>
<keyword evidence="2" id="KW-1133">Transmembrane helix</keyword>
<feature type="compositionally biased region" description="Low complexity" evidence="1">
    <location>
        <begin position="262"/>
        <end position="277"/>
    </location>
</feature>
<dbReference type="OrthoDB" id="2689321at2759"/>
<evidence type="ECO:0000313" key="4">
    <source>
        <dbReference type="Proteomes" id="UP000823399"/>
    </source>
</evidence>
<evidence type="ECO:0000313" key="3">
    <source>
        <dbReference type="EMBL" id="KAG2081112.1"/>
    </source>
</evidence>
<dbReference type="RefSeq" id="XP_041284204.1">
    <property type="nucleotide sequence ID" value="XM_041443427.1"/>
</dbReference>
<feature type="region of interest" description="Disordered" evidence="1">
    <location>
        <begin position="246"/>
        <end position="277"/>
    </location>
</feature>
<protein>
    <submittedName>
        <fullName evidence="3">Uncharacterized protein</fullName>
    </submittedName>
</protein>
<proteinExistence type="predicted"/>
<keyword evidence="2" id="KW-0812">Transmembrane</keyword>
<name>A0A9P7EQ24_9AGAM</name>
<evidence type="ECO:0000256" key="1">
    <source>
        <dbReference type="SAM" id="MobiDB-lite"/>
    </source>
</evidence>
<dbReference type="EMBL" id="JABBWM010000451">
    <property type="protein sequence ID" value="KAG2081112.1"/>
    <property type="molecule type" value="Genomic_DNA"/>
</dbReference>
<dbReference type="AlphaFoldDB" id="A0A9P7EQ24"/>
<keyword evidence="2" id="KW-0472">Membrane</keyword>
<keyword evidence="4" id="KW-1185">Reference proteome</keyword>
<feature type="region of interest" description="Disordered" evidence="1">
    <location>
        <begin position="211"/>
        <end position="230"/>
    </location>
</feature>
<accession>A0A9P7EQ24</accession>
<comment type="caution">
    <text evidence="3">The sequence shown here is derived from an EMBL/GenBank/DDBJ whole genome shotgun (WGS) entry which is preliminary data.</text>
</comment>
<dbReference type="GeneID" id="64705686"/>
<organism evidence="3 4">
    <name type="scientific">Suillus discolor</name>
    <dbReference type="NCBI Taxonomy" id="1912936"/>
    <lineage>
        <taxon>Eukaryota</taxon>
        <taxon>Fungi</taxon>
        <taxon>Dikarya</taxon>
        <taxon>Basidiomycota</taxon>
        <taxon>Agaricomycotina</taxon>
        <taxon>Agaricomycetes</taxon>
        <taxon>Agaricomycetidae</taxon>
        <taxon>Boletales</taxon>
        <taxon>Suillineae</taxon>
        <taxon>Suillaceae</taxon>
        <taxon>Suillus</taxon>
    </lineage>
</organism>